<protein>
    <submittedName>
        <fullName evidence="2">Uncharacterized protein</fullName>
    </submittedName>
</protein>
<feature type="compositionally biased region" description="Acidic residues" evidence="1">
    <location>
        <begin position="11"/>
        <end position="25"/>
    </location>
</feature>
<dbReference type="InterPro" id="IPR019412">
    <property type="entry name" value="IML2/TPR_39"/>
</dbReference>
<dbReference type="PANTHER" id="PTHR31859">
    <property type="entry name" value="TETRATRICOPEPTIDE REPEAT PROTEIN 39 FAMILY MEMBER"/>
    <property type="match status" value="1"/>
</dbReference>
<comment type="caution">
    <text evidence="2">The sequence shown here is derived from an EMBL/GenBank/DDBJ whole genome shotgun (WGS) entry which is preliminary data.</text>
</comment>
<sequence>MSISELFEDALESLDDDDDDDDDDDNHQKSHLNKPSLSKVHDESTIDLVQSLVECQKISQLIFENRLNEALRKTKAQENRSLYHSLLHSSISFMQAGMTFNQDDIEATIQALRHTTNMSKKYEPYRPWITFSLTSKPVMTEYELHAKLVYAEALLIRALLTFIQDQGLFSFISGALKIKECHDLFAKLAKNNDPSRFSSNLSYEHFDSGVRMGNGAFNLMIANLPQRIIRCLEFAGFSGDRDFGLNELEKSAMSKGLRAPLSALLLLGYHTYAAHIFGNGDGDLEKSDMLVEHYLKNNPNVSRYVFYPIDIFDLFEKEKEHFIIIYPFYEIETLYFNS</sequence>
<proteinExistence type="predicted"/>
<reference evidence="2" key="1">
    <citation type="submission" date="2021-02" db="EMBL/GenBank/DDBJ databases">
        <authorList>
            <person name="Nowell W R."/>
        </authorList>
    </citation>
    <scope>NUCLEOTIDE SEQUENCE</scope>
</reference>
<feature type="region of interest" description="Disordered" evidence="1">
    <location>
        <begin position="11"/>
        <end position="38"/>
    </location>
</feature>
<evidence type="ECO:0000313" key="2">
    <source>
        <dbReference type="EMBL" id="CAF3501751.1"/>
    </source>
</evidence>
<evidence type="ECO:0000256" key="1">
    <source>
        <dbReference type="SAM" id="MobiDB-lite"/>
    </source>
</evidence>
<dbReference type="AlphaFoldDB" id="A0A818HBF9"/>
<name>A0A818HBF9_9BILA</name>
<organism evidence="2 3">
    <name type="scientific">Rotaria socialis</name>
    <dbReference type="NCBI Taxonomy" id="392032"/>
    <lineage>
        <taxon>Eukaryota</taxon>
        <taxon>Metazoa</taxon>
        <taxon>Spiralia</taxon>
        <taxon>Gnathifera</taxon>
        <taxon>Rotifera</taxon>
        <taxon>Eurotatoria</taxon>
        <taxon>Bdelloidea</taxon>
        <taxon>Philodinida</taxon>
        <taxon>Philodinidae</taxon>
        <taxon>Rotaria</taxon>
    </lineage>
</organism>
<dbReference type="Proteomes" id="UP000663872">
    <property type="component" value="Unassembled WGS sequence"/>
</dbReference>
<dbReference type="Pfam" id="PF10300">
    <property type="entry name" value="Iml2-TPR_39"/>
    <property type="match status" value="1"/>
</dbReference>
<accession>A0A818HBF9</accession>
<dbReference type="EMBL" id="CAJNYT010002917">
    <property type="protein sequence ID" value="CAF3501751.1"/>
    <property type="molecule type" value="Genomic_DNA"/>
</dbReference>
<gene>
    <name evidence="2" type="ORF">GRG538_LOCUS17641</name>
</gene>
<dbReference type="PANTHER" id="PTHR31859:SF9">
    <property type="entry name" value="TETRATRICOPEPTIDE REPEAT PROTEIN 39B"/>
    <property type="match status" value="1"/>
</dbReference>
<evidence type="ECO:0000313" key="3">
    <source>
        <dbReference type="Proteomes" id="UP000663872"/>
    </source>
</evidence>